<dbReference type="EMBL" id="SMKX01000183">
    <property type="protein sequence ID" value="TDD46061.1"/>
    <property type="molecule type" value="Genomic_DNA"/>
</dbReference>
<accession>A0A4R4YM30</accession>
<keyword evidence="2" id="KW-1185">Reference proteome</keyword>
<comment type="caution">
    <text evidence="1">The sequence shown here is derived from an EMBL/GenBank/DDBJ whole genome shotgun (WGS) entry which is preliminary data.</text>
</comment>
<organism evidence="1 2">
    <name type="scientific">Kribbella antibiotica</name>
    <dbReference type="NCBI Taxonomy" id="190195"/>
    <lineage>
        <taxon>Bacteria</taxon>
        <taxon>Bacillati</taxon>
        <taxon>Actinomycetota</taxon>
        <taxon>Actinomycetes</taxon>
        <taxon>Propionibacteriales</taxon>
        <taxon>Kribbellaceae</taxon>
        <taxon>Kribbella</taxon>
    </lineage>
</organism>
<dbReference type="InterPro" id="IPR045990">
    <property type="entry name" value="DUF5946"/>
</dbReference>
<protein>
    <submittedName>
        <fullName evidence="1">Uncharacterized protein</fullName>
    </submittedName>
</protein>
<proteinExistence type="predicted"/>
<sequence>MNSGDDTRESTRCPGCRAELPVQVWDPNPKINASAECLKVSGDLLGFEIEHQLGHLHQLRMDAYHAQHVRVGTPRIGPVFALNGLYMFLERGSGNIDVRTAHGIMANSFNDWPELTPPAEVGRLTAYDVLAAGGPAEVEQAMLAWAAQVWESWPESDRDLVRKLTIDLVPARYFQH</sequence>
<dbReference type="RefSeq" id="WP_272949721.1">
    <property type="nucleotide sequence ID" value="NZ_SMKX01000183.1"/>
</dbReference>
<name>A0A4R4YM30_9ACTN</name>
<dbReference type="Proteomes" id="UP000295124">
    <property type="component" value="Unassembled WGS sequence"/>
</dbReference>
<evidence type="ECO:0000313" key="2">
    <source>
        <dbReference type="Proteomes" id="UP000295124"/>
    </source>
</evidence>
<evidence type="ECO:0000313" key="1">
    <source>
        <dbReference type="EMBL" id="TDD46061.1"/>
    </source>
</evidence>
<gene>
    <name evidence="1" type="ORF">E1263_37310</name>
</gene>
<dbReference type="Pfam" id="PF19371">
    <property type="entry name" value="DUF5946"/>
    <property type="match status" value="1"/>
</dbReference>
<reference evidence="1 2" key="1">
    <citation type="submission" date="2019-03" db="EMBL/GenBank/DDBJ databases">
        <title>Draft genome sequences of novel Actinobacteria.</title>
        <authorList>
            <person name="Sahin N."/>
            <person name="Ay H."/>
            <person name="Saygin H."/>
        </authorList>
    </citation>
    <scope>NUCLEOTIDE SEQUENCE [LARGE SCALE GENOMIC DNA]</scope>
    <source>
        <strain evidence="1 2">JCM 13523</strain>
    </source>
</reference>
<dbReference type="AlphaFoldDB" id="A0A4R4YM30"/>